<evidence type="ECO:0000313" key="4">
    <source>
        <dbReference type="Proteomes" id="UP000006813"/>
    </source>
</evidence>
<feature type="region of interest" description="Disordered" evidence="1">
    <location>
        <begin position="1"/>
        <end position="24"/>
    </location>
</feature>
<gene>
    <name evidence="3" type="ORF">GW7_15813</name>
</gene>
<dbReference type="SUPFAM" id="SSF90112">
    <property type="entry name" value="Neurotransmitter-gated ion-channel transmembrane pore"/>
    <property type="match status" value="1"/>
</dbReference>
<reference evidence="3 4" key="1">
    <citation type="journal article" date="2011" name="Nature">
        <title>Genome sequencing reveals insights into physiology and longevity of the naked mole rat.</title>
        <authorList>
            <person name="Kim E.B."/>
            <person name="Fang X."/>
            <person name="Fushan A.A."/>
            <person name="Huang Z."/>
            <person name="Lobanov A.V."/>
            <person name="Han L."/>
            <person name="Marino S.M."/>
            <person name="Sun X."/>
            <person name="Turanov A.A."/>
            <person name="Yang P."/>
            <person name="Yim S.H."/>
            <person name="Zhao X."/>
            <person name="Kasaikina M.V."/>
            <person name="Stoletzki N."/>
            <person name="Peng C."/>
            <person name="Polak P."/>
            <person name="Xiong Z."/>
            <person name="Kiezun A."/>
            <person name="Zhu Y."/>
            <person name="Chen Y."/>
            <person name="Kryukov G.V."/>
            <person name="Zhang Q."/>
            <person name="Peshkin L."/>
            <person name="Yang L."/>
            <person name="Bronson R.T."/>
            <person name="Buffenstein R."/>
            <person name="Wang B."/>
            <person name="Han C."/>
            <person name="Li Q."/>
            <person name="Chen L."/>
            <person name="Zhao W."/>
            <person name="Sunyaev S.R."/>
            <person name="Park T.J."/>
            <person name="Zhang G."/>
            <person name="Wang J."/>
            <person name="Gladyshev V.N."/>
        </authorList>
    </citation>
    <scope>NUCLEOTIDE SEQUENCE [LARGE SCALE GENOMIC DNA]</scope>
</reference>
<protein>
    <submittedName>
        <fullName evidence="3">Neuronal acetylcholine receptor subunit alpha-2</fullName>
    </submittedName>
</protein>
<organism evidence="3 4">
    <name type="scientific">Heterocephalus glaber</name>
    <name type="common">Naked mole rat</name>
    <dbReference type="NCBI Taxonomy" id="10181"/>
    <lineage>
        <taxon>Eukaryota</taxon>
        <taxon>Metazoa</taxon>
        <taxon>Chordata</taxon>
        <taxon>Craniata</taxon>
        <taxon>Vertebrata</taxon>
        <taxon>Euteleostomi</taxon>
        <taxon>Mammalia</taxon>
        <taxon>Eutheria</taxon>
        <taxon>Euarchontoglires</taxon>
        <taxon>Glires</taxon>
        <taxon>Rodentia</taxon>
        <taxon>Hystricomorpha</taxon>
        <taxon>Bathyergidae</taxon>
        <taxon>Heterocephalus</taxon>
    </lineage>
</organism>
<sequence length="180" mass="20810">MRITKKDQSDSDIKKPIGSRLKPNPSLCQGADARILCISDRGHEQSPGFRYAFQDCQVAGDVQLPDLQQSRNQPVDLKDYRESLEEPGLKLSSCYHRLETTVDAEEWEEEEKEDRRPWKLCPTMLSTCGLRMITLQFVGQVKEDWKYVAMVIERMFLMFITICFLKTTGLFLHLFLAGMI</sequence>
<keyword evidence="2" id="KW-0472">Membrane</keyword>
<evidence type="ECO:0000313" key="3">
    <source>
        <dbReference type="EMBL" id="EHB11145.1"/>
    </source>
</evidence>
<feature type="compositionally biased region" description="Basic and acidic residues" evidence="1">
    <location>
        <begin position="1"/>
        <end position="15"/>
    </location>
</feature>
<name>G5BPD4_HETGA</name>
<keyword evidence="2" id="KW-0812">Transmembrane</keyword>
<evidence type="ECO:0000256" key="1">
    <source>
        <dbReference type="SAM" id="MobiDB-lite"/>
    </source>
</evidence>
<dbReference type="Gene3D" id="1.20.58.390">
    <property type="entry name" value="Neurotransmitter-gated ion-channel transmembrane domain"/>
    <property type="match status" value="1"/>
</dbReference>
<accession>G5BPD4</accession>
<evidence type="ECO:0000256" key="2">
    <source>
        <dbReference type="SAM" id="Phobius"/>
    </source>
</evidence>
<dbReference type="InterPro" id="IPR038050">
    <property type="entry name" value="Neuro_actylchol_rec"/>
</dbReference>
<dbReference type="GO" id="GO:0016020">
    <property type="term" value="C:membrane"/>
    <property type="evidence" value="ECO:0007669"/>
    <property type="project" value="InterPro"/>
</dbReference>
<dbReference type="Proteomes" id="UP000006813">
    <property type="component" value="Unassembled WGS sequence"/>
</dbReference>
<keyword evidence="3" id="KW-0675">Receptor</keyword>
<feature type="transmembrane region" description="Helical" evidence="2">
    <location>
        <begin position="156"/>
        <end position="176"/>
    </location>
</feature>
<keyword evidence="2" id="KW-1133">Transmembrane helix</keyword>
<dbReference type="EMBL" id="JH171238">
    <property type="protein sequence ID" value="EHB11145.1"/>
    <property type="molecule type" value="Genomic_DNA"/>
</dbReference>
<dbReference type="InParanoid" id="G5BPD4"/>
<dbReference type="AlphaFoldDB" id="G5BPD4"/>
<dbReference type="InterPro" id="IPR036719">
    <property type="entry name" value="Neuro-gated_channel_TM_sf"/>
</dbReference>
<dbReference type="GO" id="GO:0006811">
    <property type="term" value="P:monoatomic ion transport"/>
    <property type="evidence" value="ECO:0007669"/>
    <property type="project" value="InterPro"/>
</dbReference>
<dbReference type="STRING" id="10181.G5BPD4"/>
<proteinExistence type="predicted"/>